<evidence type="ECO:0000256" key="1">
    <source>
        <dbReference type="ARBA" id="ARBA00004370"/>
    </source>
</evidence>
<feature type="transmembrane region" description="Helical" evidence="9">
    <location>
        <begin position="7"/>
        <end position="30"/>
    </location>
</feature>
<feature type="transmembrane region" description="Helical" evidence="9">
    <location>
        <begin position="79"/>
        <end position="104"/>
    </location>
</feature>
<comment type="similarity">
    <text evidence="2 9">Belongs to the complex I subunit 3 family.</text>
</comment>
<dbReference type="AlphaFoldDB" id="A0A342Y124"/>
<dbReference type="EC" id="7.1.1.2" evidence="9"/>
<evidence type="ECO:0000313" key="10">
    <source>
        <dbReference type="EMBL" id="AOR08476.1"/>
    </source>
</evidence>
<evidence type="ECO:0000256" key="8">
    <source>
        <dbReference type="ARBA" id="ARBA00049551"/>
    </source>
</evidence>
<dbReference type="PANTHER" id="PTHR11058">
    <property type="entry name" value="NADH-UBIQUINONE OXIDOREDUCTASE CHAIN 3"/>
    <property type="match status" value="1"/>
</dbReference>
<dbReference type="CTD" id="67122154"/>
<sequence>MKLFFIFIISFCFCFIFFSLVFMLFFSLYLEGLEKSSPFECGFSSISGLGVIFSMPFFVISTMFLLFDVEILILCVYPLFYLSSFYVLMFIYFVLIIVITSTLFEWLKGILDWF</sequence>
<keyword evidence="7 9" id="KW-0472">Membrane</keyword>
<dbReference type="InterPro" id="IPR038430">
    <property type="entry name" value="NDAH_ubi_oxred_su3_sf"/>
</dbReference>
<name>A0A342Y124_9ACAR</name>
<dbReference type="GeneID" id="29289584"/>
<evidence type="ECO:0000256" key="3">
    <source>
        <dbReference type="ARBA" id="ARBA00021007"/>
    </source>
</evidence>
<feature type="transmembrane region" description="Helical" evidence="9">
    <location>
        <begin position="42"/>
        <end position="67"/>
    </location>
</feature>
<keyword evidence="9 10" id="KW-0496">Mitochondrion</keyword>
<keyword evidence="9" id="KW-0520">NAD</keyword>
<keyword evidence="9" id="KW-0249">Electron transport</keyword>
<evidence type="ECO:0000256" key="2">
    <source>
        <dbReference type="ARBA" id="ARBA00008472"/>
    </source>
</evidence>
<protein>
    <recommendedName>
        <fullName evidence="3 9">NADH-ubiquinone oxidoreductase chain 3</fullName>
        <ecNumber evidence="9">7.1.1.2</ecNumber>
    </recommendedName>
</protein>
<evidence type="ECO:0000256" key="9">
    <source>
        <dbReference type="RuleBase" id="RU003640"/>
    </source>
</evidence>
<evidence type="ECO:0000256" key="7">
    <source>
        <dbReference type="ARBA" id="ARBA00023136"/>
    </source>
</evidence>
<evidence type="ECO:0000256" key="4">
    <source>
        <dbReference type="ARBA" id="ARBA00022448"/>
    </source>
</evidence>
<dbReference type="GO" id="GO:0031966">
    <property type="term" value="C:mitochondrial membrane"/>
    <property type="evidence" value="ECO:0007669"/>
    <property type="project" value="UniProtKB-SubCell"/>
</dbReference>
<dbReference type="GO" id="GO:0008137">
    <property type="term" value="F:NADH dehydrogenase (ubiquinone) activity"/>
    <property type="evidence" value="ECO:0007669"/>
    <property type="project" value="UniProtKB-UniRule"/>
</dbReference>
<accession>A0A342Y124</accession>
<evidence type="ECO:0000256" key="5">
    <source>
        <dbReference type="ARBA" id="ARBA00022692"/>
    </source>
</evidence>
<reference evidence="10" key="1">
    <citation type="journal article" date="2016" name="Mitochondrial DNA Part B Resour">
        <title>The complete mitochondrial genome of Histiostoma blomquisti (Acari: Histiostomatidae).</title>
        <authorList>
            <person name="Lee C.-C."/>
            <person name="Wang J."/>
        </authorList>
    </citation>
    <scope>NUCLEOTIDE SEQUENCE</scope>
</reference>
<dbReference type="RefSeq" id="YP_009306844.1">
    <property type="nucleotide sequence ID" value="NC_031377.1"/>
</dbReference>
<dbReference type="Pfam" id="PF00507">
    <property type="entry name" value="Oxidored_q4"/>
    <property type="match status" value="1"/>
</dbReference>
<keyword evidence="9" id="KW-0830">Ubiquinone</keyword>
<dbReference type="Gene3D" id="1.20.58.1610">
    <property type="entry name" value="NADH:ubiquinone/plastoquinone oxidoreductase, chain 3"/>
    <property type="match status" value="1"/>
</dbReference>
<dbReference type="InterPro" id="IPR000440">
    <property type="entry name" value="NADH_UbQ/plastoQ_OxRdtase_su3"/>
</dbReference>
<dbReference type="EMBL" id="KX452726">
    <property type="protein sequence ID" value="AOR08476.1"/>
    <property type="molecule type" value="Genomic_DNA"/>
</dbReference>
<proteinExistence type="inferred from homology"/>
<keyword evidence="4 9" id="KW-0813">Transport</keyword>
<keyword evidence="6 9" id="KW-1133">Transmembrane helix</keyword>
<dbReference type="GO" id="GO:0030964">
    <property type="term" value="C:NADH dehydrogenase complex"/>
    <property type="evidence" value="ECO:0007669"/>
    <property type="project" value="TreeGrafter"/>
</dbReference>
<organism evidence="10">
    <name type="scientific">Histiostoma blomquisti</name>
    <dbReference type="NCBI Taxonomy" id="1902798"/>
    <lineage>
        <taxon>Eukaryota</taxon>
        <taxon>Metazoa</taxon>
        <taxon>Ecdysozoa</taxon>
        <taxon>Arthropoda</taxon>
        <taxon>Chelicerata</taxon>
        <taxon>Arachnida</taxon>
        <taxon>Acari</taxon>
        <taxon>Acariformes</taxon>
        <taxon>Sarcoptiformes</taxon>
        <taxon>Astigmata</taxon>
        <taxon>Histiostomatoidea</taxon>
        <taxon>Histiostomatidae</taxon>
        <taxon>Histiostoma</taxon>
    </lineage>
</organism>
<keyword evidence="5 9" id="KW-0812">Transmembrane</keyword>
<comment type="catalytic activity">
    <reaction evidence="8 9">
        <text>a ubiquinone + NADH + 5 H(+)(in) = a ubiquinol + NAD(+) + 4 H(+)(out)</text>
        <dbReference type="Rhea" id="RHEA:29091"/>
        <dbReference type="Rhea" id="RHEA-COMP:9565"/>
        <dbReference type="Rhea" id="RHEA-COMP:9566"/>
        <dbReference type="ChEBI" id="CHEBI:15378"/>
        <dbReference type="ChEBI" id="CHEBI:16389"/>
        <dbReference type="ChEBI" id="CHEBI:17976"/>
        <dbReference type="ChEBI" id="CHEBI:57540"/>
        <dbReference type="ChEBI" id="CHEBI:57945"/>
        <dbReference type="EC" id="7.1.1.2"/>
    </reaction>
</comment>
<comment type="function">
    <text evidence="9">Core subunit of the mitochondrial membrane respiratory chain NADH dehydrogenase (Complex I) which catalyzes electron transfer from NADH through the respiratory chain, using ubiquinone as an electron acceptor. Essential for the catalytic activity of complex I.</text>
</comment>
<keyword evidence="9" id="KW-0679">Respiratory chain</keyword>
<geneLocation type="mitochondrion" evidence="10"/>
<evidence type="ECO:0000256" key="6">
    <source>
        <dbReference type="ARBA" id="ARBA00022989"/>
    </source>
</evidence>
<keyword evidence="9" id="KW-1278">Translocase</keyword>
<dbReference type="PANTHER" id="PTHR11058:SF9">
    <property type="entry name" value="NADH-UBIQUINONE OXIDOREDUCTASE CHAIN 3"/>
    <property type="match status" value="1"/>
</dbReference>
<gene>
    <name evidence="10" type="primary">NAD3</name>
</gene>
<comment type="subcellular location">
    <subcellularLocation>
        <location evidence="1">Membrane</location>
    </subcellularLocation>
    <subcellularLocation>
        <location evidence="9">Mitochondrion membrane</location>
        <topology evidence="9">Multi-pass membrane protein</topology>
    </subcellularLocation>
</comment>